<protein>
    <submittedName>
        <fullName evidence="1">Uncharacterized protein</fullName>
    </submittedName>
</protein>
<dbReference type="AlphaFoldDB" id="A0A7R9CSI9"/>
<accession>A0A7R9CSI9</accession>
<name>A0A7R9CSI9_TIMCR</name>
<sequence>MNISFFEFHPHVTVEETDAGKVLLGGMGGTFINTLMAHFNITPNLLYVAGKEDGYASGLVYDNGSLTGAIKEVASHKTEISANMDFLNTINDLIRNKLRILVPPVAVMQGTLDLDDEIQLYFLNNLEIWDIIEESFKYTALYRNSSVLIPGSLGKYHVLKNSYNQDFNVCPKGFGWACELSGTPHDVCSCGERGVSGVGHSSRAMLAILFSLGKHCEFGGVALTTRPSQYTTEGPHTEPELAHMFLFSHRHYMRPSGSNVDCGSASINILWCPMVANKTPITSDACVGTGDLLPAGAGDEPGEDNINRSPAKKKVKRIRCNNLHQTRHGHLPKKEQREESDFTNCSKTNNFKTVYSPYLEPDNLALALGVVKTLAITLYVTVSYAPFICEWLYPPPKEESSIMEQVGALLQKLWDVATAFILTPNGIAKK</sequence>
<organism evidence="1">
    <name type="scientific">Timema cristinae</name>
    <name type="common">Walking stick</name>
    <dbReference type="NCBI Taxonomy" id="61476"/>
    <lineage>
        <taxon>Eukaryota</taxon>
        <taxon>Metazoa</taxon>
        <taxon>Ecdysozoa</taxon>
        <taxon>Arthropoda</taxon>
        <taxon>Hexapoda</taxon>
        <taxon>Insecta</taxon>
        <taxon>Pterygota</taxon>
        <taxon>Neoptera</taxon>
        <taxon>Polyneoptera</taxon>
        <taxon>Phasmatodea</taxon>
        <taxon>Timematodea</taxon>
        <taxon>Timematoidea</taxon>
        <taxon>Timematidae</taxon>
        <taxon>Timema</taxon>
    </lineage>
</organism>
<dbReference type="EMBL" id="OC318382">
    <property type="protein sequence ID" value="CAD7401743.1"/>
    <property type="molecule type" value="Genomic_DNA"/>
</dbReference>
<evidence type="ECO:0000313" key="1">
    <source>
        <dbReference type="EMBL" id="CAD7401743.1"/>
    </source>
</evidence>
<gene>
    <name evidence="1" type="ORF">TCEB3V08_LOCUS6160</name>
</gene>
<proteinExistence type="predicted"/>
<reference evidence="1" key="1">
    <citation type="submission" date="2020-11" db="EMBL/GenBank/DDBJ databases">
        <authorList>
            <person name="Tran Van P."/>
        </authorList>
    </citation>
    <scope>NUCLEOTIDE SEQUENCE</scope>
</reference>